<keyword evidence="1" id="KW-0808">Transferase</keyword>
<sequence length="177" mass="20539">MKSFLGFSSYYRNHTKSVSDITSSLYKLFSKDLGFEISKDRRDAYGGIKNELTNSPVLILPDFELTFKLYIDAACSQELGETLHQRPILDGESREGVIFYSSRQLKYSEARCGETKTEFLFLVWALQKLHYYLAGAAYQVYTVCTALKYLLNMKTTDRHMLRWQIATQEYRANMTIT</sequence>
<dbReference type="EMBL" id="AVOT02003284">
    <property type="protein sequence ID" value="MBW0473058.1"/>
    <property type="molecule type" value="Genomic_DNA"/>
</dbReference>
<comment type="caution">
    <text evidence="9">The sequence shown here is derived from an EMBL/GenBank/DDBJ whole genome shotgun (WGS) entry which is preliminary data.</text>
</comment>
<dbReference type="InterPro" id="IPR041373">
    <property type="entry name" value="RT_RNaseH"/>
</dbReference>
<dbReference type="AlphaFoldDB" id="A0A9Q3BXE2"/>
<reference evidence="9" key="1">
    <citation type="submission" date="2021-03" db="EMBL/GenBank/DDBJ databases">
        <title>Draft genome sequence of rust myrtle Austropuccinia psidii MF-1, a brazilian biotype.</title>
        <authorList>
            <person name="Quecine M.C."/>
            <person name="Pachon D.M.R."/>
            <person name="Bonatelli M.L."/>
            <person name="Correr F.H."/>
            <person name="Franceschini L.M."/>
            <person name="Leite T.F."/>
            <person name="Margarido G.R.A."/>
            <person name="Almeida C.A."/>
            <person name="Ferrarezi J.A."/>
            <person name="Labate C.A."/>
        </authorList>
    </citation>
    <scope>NUCLEOTIDE SEQUENCE</scope>
    <source>
        <strain evidence="9">MF-1</strain>
    </source>
</reference>
<evidence type="ECO:0000256" key="4">
    <source>
        <dbReference type="ARBA" id="ARBA00022759"/>
    </source>
</evidence>
<evidence type="ECO:0000256" key="5">
    <source>
        <dbReference type="ARBA" id="ARBA00022801"/>
    </source>
</evidence>
<keyword evidence="7" id="KW-0812">Transmembrane</keyword>
<evidence type="ECO:0000259" key="8">
    <source>
        <dbReference type="Pfam" id="PF17917"/>
    </source>
</evidence>
<dbReference type="PANTHER" id="PTHR37984">
    <property type="entry name" value="PROTEIN CBG26694"/>
    <property type="match status" value="1"/>
</dbReference>
<dbReference type="Proteomes" id="UP000765509">
    <property type="component" value="Unassembled WGS sequence"/>
</dbReference>
<evidence type="ECO:0000313" key="10">
    <source>
        <dbReference type="Proteomes" id="UP000765509"/>
    </source>
</evidence>
<keyword evidence="5" id="KW-0378">Hydrolase</keyword>
<dbReference type="Pfam" id="PF17917">
    <property type="entry name" value="RT_RNaseH"/>
    <property type="match status" value="1"/>
</dbReference>
<evidence type="ECO:0000256" key="7">
    <source>
        <dbReference type="SAM" id="Phobius"/>
    </source>
</evidence>
<keyword evidence="6" id="KW-0695">RNA-directed DNA polymerase</keyword>
<dbReference type="InterPro" id="IPR043128">
    <property type="entry name" value="Rev_trsase/Diguanyl_cyclase"/>
</dbReference>
<keyword evidence="2" id="KW-0548">Nucleotidyltransferase</keyword>
<proteinExistence type="predicted"/>
<dbReference type="GO" id="GO:0003964">
    <property type="term" value="F:RNA-directed DNA polymerase activity"/>
    <property type="evidence" value="ECO:0007669"/>
    <property type="project" value="UniProtKB-KW"/>
</dbReference>
<dbReference type="Gene3D" id="3.30.70.270">
    <property type="match status" value="1"/>
</dbReference>
<feature type="transmembrane region" description="Helical" evidence="7">
    <location>
        <begin position="129"/>
        <end position="151"/>
    </location>
</feature>
<keyword evidence="10" id="KW-1185">Reference proteome</keyword>
<evidence type="ECO:0000256" key="6">
    <source>
        <dbReference type="ARBA" id="ARBA00022918"/>
    </source>
</evidence>
<keyword evidence="4" id="KW-0255">Endonuclease</keyword>
<keyword evidence="3" id="KW-0540">Nuclease</keyword>
<feature type="domain" description="Reverse transcriptase RNase H-like" evidence="8">
    <location>
        <begin position="62"/>
        <end position="170"/>
    </location>
</feature>
<evidence type="ECO:0000313" key="9">
    <source>
        <dbReference type="EMBL" id="MBW0473058.1"/>
    </source>
</evidence>
<gene>
    <name evidence="9" type="ORF">O181_012773</name>
</gene>
<dbReference type="InterPro" id="IPR050951">
    <property type="entry name" value="Retrovirus_Pol_polyprotein"/>
</dbReference>
<dbReference type="InterPro" id="IPR043502">
    <property type="entry name" value="DNA/RNA_pol_sf"/>
</dbReference>
<evidence type="ECO:0000256" key="2">
    <source>
        <dbReference type="ARBA" id="ARBA00022695"/>
    </source>
</evidence>
<keyword evidence="7" id="KW-1133">Transmembrane helix</keyword>
<evidence type="ECO:0000256" key="1">
    <source>
        <dbReference type="ARBA" id="ARBA00022679"/>
    </source>
</evidence>
<name>A0A9Q3BXE2_9BASI</name>
<keyword evidence="7" id="KW-0472">Membrane</keyword>
<dbReference type="GO" id="GO:0004519">
    <property type="term" value="F:endonuclease activity"/>
    <property type="evidence" value="ECO:0007669"/>
    <property type="project" value="UniProtKB-KW"/>
</dbReference>
<dbReference type="PANTHER" id="PTHR37984:SF5">
    <property type="entry name" value="PROTEIN NYNRIN-LIKE"/>
    <property type="match status" value="1"/>
</dbReference>
<evidence type="ECO:0000256" key="3">
    <source>
        <dbReference type="ARBA" id="ARBA00022722"/>
    </source>
</evidence>
<dbReference type="GO" id="GO:0016787">
    <property type="term" value="F:hydrolase activity"/>
    <property type="evidence" value="ECO:0007669"/>
    <property type="project" value="UniProtKB-KW"/>
</dbReference>
<accession>A0A9Q3BXE2</accession>
<dbReference type="SUPFAM" id="SSF56672">
    <property type="entry name" value="DNA/RNA polymerases"/>
    <property type="match status" value="1"/>
</dbReference>
<organism evidence="9 10">
    <name type="scientific">Austropuccinia psidii MF-1</name>
    <dbReference type="NCBI Taxonomy" id="1389203"/>
    <lineage>
        <taxon>Eukaryota</taxon>
        <taxon>Fungi</taxon>
        <taxon>Dikarya</taxon>
        <taxon>Basidiomycota</taxon>
        <taxon>Pucciniomycotina</taxon>
        <taxon>Pucciniomycetes</taxon>
        <taxon>Pucciniales</taxon>
        <taxon>Sphaerophragmiaceae</taxon>
        <taxon>Austropuccinia</taxon>
    </lineage>
</organism>
<protein>
    <recommendedName>
        <fullName evidence="8">Reverse transcriptase RNase H-like domain-containing protein</fullName>
    </recommendedName>
</protein>